<dbReference type="EMBL" id="BAABME010000450">
    <property type="protein sequence ID" value="GAA0142865.1"/>
    <property type="molecule type" value="Genomic_DNA"/>
</dbReference>
<evidence type="ECO:0000256" key="1">
    <source>
        <dbReference type="SAM" id="MobiDB-lite"/>
    </source>
</evidence>
<dbReference type="Proteomes" id="UP001454036">
    <property type="component" value="Unassembled WGS sequence"/>
</dbReference>
<dbReference type="GO" id="GO:0010020">
    <property type="term" value="P:chloroplast fission"/>
    <property type="evidence" value="ECO:0007669"/>
    <property type="project" value="InterPro"/>
</dbReference>
<sequence length="367" mass="41241">MVSTSTLQLHTLSYSRQIAASDVDIRSNLLFDYYGGWNKRNSNCRRIRGFKKYMVRVMTDSLGGGGEEDTKGNQDTQIVVAQNEKKELSKLQSLVGRLEDTIISLPPITVLMKRNPGGSFGIGLGIVTMFLLMLVKGYVARQKKNSQPGSVADLVRRGQLKSDRRGISSSLKYEDPFNNPMVKVSKGNSTVEMCGKVYKLAPVTLTQDQQAIHQKRRSRAYQWKRPTIFLKEGDPVPPDVDPDTIRWIPANHPFATTSSEIDEDLAQTNVYQKHGVPFRIQAEHEALQKRLESLQNDEKLGKLVIDPGTAREYERPYRSHSKVEDPHEETPTNGQAGLKPPRSDNDLNSLPKKPSSEETKKPEAKKP</sequence>
<evidence type="ECO:0000313" key="3">
    <source>
        <dbReference type="EMBL" id="GAA0142865.1"/>
    </source>
</evidence>
<keyword evidence="2" id="KW-1133">Transmembrane helix</keyword>
<keyword evidence="2" id="KW-0472">Membrane</keyword>
<dbReference type="PANTHER" id="PTHR36317">
    <property type="entry name" value="PROTEIN MULTIPLE CHLOROPLAST DIVISION SITE 1"/>
    <property type="match status" value="1"/>
</dbReference>
<keyword evidence="4" id="KW-1185">Reference proteome</keyword>
<dbReference type="InterPro" id="IPR034572">
    <property type="entry name" value="MCD1"/>
</dbReference>
<comment type="caution">
    <text evidence="3">The sequence shown here is derived from an EMBL/GenBank/DDBJ whole genome shotgun (WGS) entry which is preliminary data.</text>
</comment>
<protein>
    <recommendedName>
        <fullName evidence="5">Protein MULTIPLE CHLOROPLAST DIVISION SITE 1</fullName>
    </recommendedName>
</protein>
<accession>A0AAV3NXZ1</accession>
<proteinExistence type="predicted"/>
<reference evidence="3 4" key="1">
    <citation type="submission" date="2024-01" db="EMBL/GenBank/DDBJ databases">
        <title>The complete chloroplast genome sequence of Lithospermum erythrorhizon: insights into the phylogenetic relationship among Boraginaceae species and the maternal lineages of purple gromwells.</title>
        <authorList>
            <person name="Okada T."/>
            <person name="Watanabe K."/>
        </authorList>
    </citation>
    <scope>NUCLEOTIDE SEQUENCE [LARGE SCALE GENOMIC DNA]</scope>
</reference>
<feature type="compositionally biased region" description="Basic and acidic residues" evidence="1">
    <location>
        <begin position="309"/>
        <end position="330"/>
    </location>
</feature>
<name>A0AAV3NXZ1_LITER</name>
<keyword evidence="2" id="KW-0812">Transmembrane</keyword>
<evidence type="ECO:0000256" key="2">
    <source>
        <dbReference type="SAM" id="Phobius"/>
    </source>
</evidence>
<dbReference type="PANTHER" id="PTHR36317:SF1">
    <property type="entry name" value="PROTEIN MULTIPLE CHLOROPLAST DIVISION SITE 1"/>
    <property type="match status" value="1"/>
</dbReference>
<organism evidence="3 4">
    <name type="scientific">Lithospermum erythrorhizon</name>
    <name type="common">Purple gromwell</name>
    <name type="synonym">Lithospermum officinale var. erythrorhizon</name>
    <dbReference type="NCBI Taxonomy" id="34254"/>
    <lineage>
        <taxon>Eukaryota</taxon>
        <taxon>Viridiplantae</taxon>
        <taxon>Streptophyta</taxon>
        <taxon>Embryophyta</taxon>
        <taxon>Tracheophyta</taxon>
        <taxon>Spermatophyta</taxon>
        <taxon>Magnoliopsida</taxon>
        <taxon>eudicotyledons</taxon>
        <taxon>Gunneridae</taxon>
        <taxon>Pentapetalae</taxon>
        <taxon>asterids</taxon>
        <taxon>lamiids</taxon>
        <taxon>Boraginales</taxon>
        <taxon>Boraginaceae</taxon>
        <taxon>Boraginoideae</taxon>
        <taxon>Lithospermeae</taxon>
        <taxon>Lithospermum</taxon>
    </lineage>
</organism>
<dbReference type="GO" id="GO:0009706">
    <property type="term" value="C:chloroplast inner membrane"/>
    <property type="evidence" value="ECO:0007669"/>
    <property type="project" value="TreeGrafter"/>
</dbReference>
<evidence type="ECO:0000313" key="4">
    <source>
        <dbReference type="Proteomes" id="UP001454036"/>
    </source>
</evidence>
<evidence type="ECO:0008006" key="5">
    <source>
        <dbReference type="Google" id="ProtNLM"/>
    </source>
</evidence>
<feature type="transmembrane region" description="Helical" evidence="2">
    <location>
        <begin position="120"/>
        <end position="139"/>
    </location>
</feature>
<gene>
    <name evidence="3" type="ORF">LIER_03669</name>
</gene>
<feature type="region of interest" description="Disordered" evidence="1">
    <location>
        <begin position="302"/>
        <end position="367"/>
    </location>
</feature>
<feature type="compositionally biased region" description="Basic and acidic residues" evidence="1">
    <location>
        <begin position="354"/>
        <end position="367"/>
    </location>
</feature>
<dbReference type="AlphaFoldDB" id="A0AAV3NXZ1"/>